<evidence type="ECO:0000256" key="14">
    <source>
        <dbReference type="ARBA" id="ARBA00075285"/>
    </source>
</evidence>
<evidence type="ECO:0000256" key="4">
    <source>
        <dbReference type="ARBA" id="ARBA00022723"/>
    </source>
</evidence>
<dbReference type="GO" id="GO:0070573">
    <property type="term" value="F:metallodipeptidase activity"/>
    <property type="evidence" value="ECO:0007669"/>
    <property type="project" value="TreeGrafter"/>
</dbReference>
<evidence type="ECO:0000256" key="8">
    <source>
        <dbReference type="ARBA" id="ARBA00023285"/>
    </source>
</evidence>
<evidence type="ECO:0000256" key="12">
    <source>
        <dbReference type="ARBA" id="ARBA00061423"/>
    </source>
</evidence>
<evidence type="ECO:0000256" key="7">
    <source>
        <dbReference type="ARBA" id="ARBA00023049"/>
    </source>
</evidence>
<dbReference type="InterPro" id="IPR001160">
    <property type="entry name" value="Peptidase_M20C"/>
</dbReference>
<dbReference type="Pfam" id="PF07687">
    <property type="entry name" value="M20_dimer"/>
    <property type="match status" value="1"/>
</dbReference>
<dbReference type="PRINTS" id="PR00934">
    <property type="entry name" value="XHISDIPTASE"/>
</dbReference>
<dbReference type="GO" id="GO:0046872">
    <property type="term" value="F:metal ion binding"/>
    <property type="evidence" value="ECO:0007669"/>
    <property type="project" value="UniProtKB-KW"/>
</dbReference>
<keyword evidence="8" id="KW-0170">Cobalt</keyword>
<dbReference type="FunFam" id="3.40.630.10:FF:000015">
    <property type="entry name" value="Aminoacyl-histidine dipeptidase PepD"/>
    <property type="match status" value="1"/>
</dbReference>
<organism evidence="19 20">
    <name type="scientific">Parvicella tangerina</name>
    <dbReference type="NCBI Taxonomy" id="2829795"/>
    <lineage>
        <taxon>Bacteria</taxon>
        <taxon>Pseudomonadati</taxon>
        <taxon>Bacteroidota</taxon>
        <taxon>Flavobacteriia</taxon>
        <taxon>Flavobacteriales</taxon>
        <taxon>Parvicellaceae</taxon>
        <taxon>Parvicella</taxon>
    </lineage>
</organism>
<dbReference type="PANTHER" id="PTHR43501:SF1">
    <property type="entry name" value="CYTOSOL NON-SPECIFIC DIPEPTIDASE"/>
    <property type="match status" value="1"/>
</dbReference>
<name>A0A916NIR1_9FLAO</name>
<dbReference type="GO" id="GO:0005829">
    <property type="term" value="C:cytosol"/>
    <property type="evidence" value="ECO:0007669"/>
    <property type="project" value="TreeGrafter"/>
</dbReference>
<keyword evidence="4" id="KW-0479">Metal-binding</keyword>
<evidence type="ECO:0000256" key="17">
    <source>
        <dbReference type="ARBA" id="ARBA00078074"/>
    </source>
</evidence>
<evidence type="ECO:0000259" key="18">
    <source>
        <dbReference type="Pfam" id="PF07687"/>
    </source>
</evidence>
<evidence type="ECO:0000313" key="20">
    <source>
        <dbReference type="Proteomes" id="UP000683507"/>
    </source>
</evidence>
<evidence type="ECO:0000256" key="13">
    <source>
        <dbReference type="ARBA" id="ARBA00071271"/>
    </source>
</evidence>
<dbReference type="CDD" id="cd03890">
    <property type="entry name" value="M20_pepD"/>
    <property type="match status" value="1"/>
</dbReference>
<dbReference type="InterPro" id="IPR002933">
    <property type="entry name" value="Peptidase_M20"/>
</dbReference>
<dbReference type="NCBIfam" id="TIGR01893">
    <property type="entry name" value="aa-his-dipept"/>
    <property type="match status" value="1"/>
</dbReference>
<evidence type="ECO:0000313" key="19">
    <source>
        <dbReference type="EMBL" id="CAG5085649.1"/>
    </source>
</evidence>
<evidence type="ECO:0000256" key="15">
    <source>
        <dbReference type="ARBA" id="ARBA00076004"/>
    </source>
</evidence>
<dbReference type="PIRSF" id="PIRSF016599">
    <property type="entry name" value="Xaa-His_dipept"/>
    <property type="match status" value="1"/>
</dbReference>
<evidence type="ECO:0000256" key="5">
    <source>
        <dbReference type="ARBA" id="ARBA00022801"/>
    </source>
</evidence>
<proteinExistence type="inferred from homology"/>
<protein>
    <recommendedName>
        <fullName evidence="13">Cytosol non-specific dipeptidase</fullName>
        <ecNumber evidence="10">3.4.13.18</ecNumber>
    </recommendedName>
    <alternativeName>
        <fullName evidence="16">Aminoacyl-histidine dipeptidase</fullName>
    </alternativeName>
    <alternativeName>
        <fullName evidence="15">Beta-alanyl-histidine dipeptidase</fullName>
    </alternativeName>
    <alternativeName>
        <fullName evidence="14">Carnosinase</fullName>
    </alternativeName>
    <alternativeName>
        <fullName evidence="11">Peptidase D</fullName>
    </alternativeName>
    <alternativeName>
        <fullName evidence="17">Xaa-His dipeptidase</fullName>
    </alternativeName>
</protein>
<keyword evidence="5 19" id="KW-0378">Hydrolase</keyword>
<accession>A0A916NIR1</accession>
<dbReference type="EC" id="3.4.13.18" evidence="10"/>
<evidence type="ECO:0000256" key="11">
    <source>
        <dbReference type="ARBA" id="ARBA00044252"/>
    </source>
</evidence>
<dbReference type="PANTHER" id="PTHR43501">
    <property type="entry name" value="CYTOSOL NON-SPECIFIC DIPEPTIDASE"/>
    <property type="match status" value="1"/>
</dbReference>
<dbReference type="Gene3D" id="3.40.630.10">
    <property type="entry name" value="Zn peptidases"/>
    <property type="match status" value="2"/>
</dbReference>
<evidence type="ECO:0000256" key="3">
    <source>
        <dbReference type="ARBA" id="ARBA00022670"/>
    </source>
</evidence>
<keyword evidence="3" id="KW-0645">Protease</keyword>
<feature type="domain" description="Peptidase M20 dimerisation" evidence="18">
    <location>
        <begin position="205"/>
        <end position="276"/>
    </location>
</feature>
<keyword evidence="6" id="KW-0862">Zinc</keyword>
<dbReference type="RefSeq" id="WP_258543028.1">
    <property type="nucleotide sequence ID" value="NZ_OU015584.1"/>
</dbReference>
<keyword evidence="20" id="KW-1185">Reference proteome</keyword>
<dbReference type="EMBL" id="OU015584">
    <property type="protein sequence ID" value="CAG5085649.1"/>
    <property type="molecule type" value="Genomic_DNA"/>
</dbReference>
<comment type="catalytic activity">
    <reaction evidence="9">
        <text>Hydrolysis of dipeptides, preferentially hydrophobic dipeptides including prolyl amino acids.</text>
        <dbReference type="EC" id="3.4.13.18"/>
    </reaction>
</comment>
<comment type="cofactor">
    <cofactor evidence="2">
        <name>Zn(2+)</name>
        <dbReference type="ChEBI" id="CHEBI:29105"/>
    </cofactor>
</comment>
<keyword evidence="19" id="KW-0224">Dipeptidase</keyword>
<dbReference type="Proteomes" id="UP000683507">
    <property type="component" value="Chromosome"/>
</dbReference>
<evidence type="ECO:0000256" key="6">
    <source>
        <dbReference type="ARBA" id="ARBA00022833"/>
    </source>
</evidence>
<evidence type="ECO:0000256" key="10">
    <source>
        <dbReference type="ARBA" id="ARBA00038976"/>
    </source>
</evidence>
<dbReference type="FunFam" id="3.40.630.10:FF:000018">
    <property type="entry name" value="Aminoacyl-histidine dipeptidase PepD"/>
    <property type="match status" value="1"/>
</dbReference>
<sequence>MSVRSLSPEVIWNHFEDLNAVPRPSKKEERVIAFMKEFGKKLELETYEDPAGNVIIKKPATPGMEDRQTVILQGHLDMVHQKNAETDFDFDTQGIQSYIDGEWVKAKGTTLGADNGMGVAAAMSILSSKDIPHPAIEALFTIDEETGMTGAFELEQGILEGTILLNLDTEDDDEFSIGCAGGIDTNTSYHYTPESPKGTFAYNITVKGLKGGHSGMDIHLERGNANKIMNRLIAEGQDYGVQIAEINGGSLRNAIPRESFATVVVNSEDFAEAVDLASEEIKDEFAISDGGLKIEITKCDIPAEVMSIDETNKLIQAIFAVHNGVYRMSMAIEGLVETSSSLARVIVKDGSFKTLSLQRSSVESSKMDVAHTVGSAFALMGCEVEHTGSYPGWAPNPDSTILKTMEPIYKKMFNEDPDIKACHAGLECGILNERYPGLDMISFGPTIRNPHSPDEMVNIKSVEKFWNFLLEVLKETPKR</sequence>
<dbReference type="Pfam" id="PF01546">
    <property type="entry name" value="Peptidase_M20"/>
    <property type="match status" value="1"/>
</dbReference>
<gene>
    <name evidence="19" type="primary">pepD</name>
    <name evidence="19" type="ORF">CRYO30217_02826</name>
</gene>
<dbReference type="SUPFAM" id="SSF53187">
    <property type="entry name" value="Zn-dependent exopeptidases"/>
    <property type="match status" value="1"/>
</dbReference>
<dbReference type="KEGG" id="ptan:CRYO30217_02826"/>
<evidence type="ECO:0000256" key="9">
    <source>
        <dbReference type="ARBA" id="ARBA00036421"/>
    </source>
</evidence>
<evidence type="ECO:0000256" key="1">
    <source>
        <dbReference type="ARBA" id="ARBA00001941"/>
    </source>
</evidence>
<comment type="cofactor">
    <cofactor evidence="1">
        <name>Co(2+)</name>
        <dbReference type="ChEBI" id="CHEBI:48828"/>
    </cofactor>
</comment>
<evidence type="ECO:0000256" key="2">
    <source>
        <dbReference type="ARBA" id="ARBA00001947"/>
    </source>
</evidence>
<evidence type="ECO:0000256" key="16">
    <source>
        <dbReference type="ARBA" id="ARBA00077688"/>
    </source>
</evidence>
<comment type="similarity">
    <text evidence="12">Belongs to the peptidase M20C family.</text>
</comment>
<reference evidence="19" key="1">
    <citation type="submission" date="2021-04" db="EMBL/GenBank/DDBJ databases">
        <authorList>
            <person name="Rodrigo-Torres L."/>
            <person name="Arahal R. D."/>
            <person name="Lucena T."/>
        </authorList>
    </citation>
    <scope>NUCLEOTIDE SEQUENCE</scope>
    <source>
        <strain evidence="19">AS29M-1</strain>
    </source>
</reference>
<keyword evidence="7" id="KW-0482">Metalloprotease</keyword>
<dbReference type="AlphaFoldDB" id="A0A916NIR1"/>
<dbReference type="GO" id="GO:0006508">
    <property type="term" value="P:proteolysis"/>
    <property type="evidence" value="ECO:0007669"/>
    <property type="project" value="UniProtKB-KW"/>
</dbReference>
<dbReference type="InterPro" id="IPR011650">
    <property type="entry name" value="Peptidase_M20_dimer"/>
</dbReference>